<evidence type="ECO:0000256" key="4">
    <source>
        <dbReference type="SAM" id="Phobius"/>
    </source>
</evidence>
<dbReference type="Pfam" id="PF03323">
    <property type="entry name" value="GerA"/>
    <property type="match status" value="1"/>
</dbReference>
<comment type="caution">
    <text evidence="5">The sequence shown here is derived from an EMBL/GenBank/DDBJ whole genome shotgun (WGS) entry which is preliminary data.</text>
</comment>
<evidence type="ECO:0000256" key="2">
    <source>
        <dbReference type="ARBA" id="ARBA00023136"/>
    </source>
</evidence>
<feature type="transmembrane region" description="Helical" evidence="4">
    <location>
        <begin position="394"/>
        <end position="415"/>
    </location>
</feature>
<feature type="transmembrane region" description="Helical" evidence="4">
    <location>
        <begin position="519"/>
        <end position="539"/>
    </location>
</feature>
<reference evidence="5 6" key="1">
    <citation type="submission" date="2023-07" db="EMBL/GenBank/DDBJ databases">
        <title>Sorghum-associated microbial communities from plants grown in Nebraska, USA.</title>
        <authorList>
            <person name="Schachtman D."/>
        </authorList>
    </citation>
    <scope>NUCLEOTIDE SEQUENCE [LARGE SCALE GENOMIC DNA]</scope>
    <source>
        <strain evidence="5 6">DS1314</strain>
    </source>
</reference>
<keyword evidence="4" id="KW-1133">Transmembrane helix</keyword>
<dbReference type="EMBL" id="JAUSTI010000022">
    <property type="protein sequence ID" value="MDQ0173650.1"/>
    <property type="molecule type" value="Genomic_DNA"/>
</dbReference>
<dbReference type="Proteomes" id="UP001233836">
    <property type="component" value="Unassembled WGS sequence"/>
</dbReference>
<evidence type="ECO:0000313" key="6">
    <source>
        <dbReference type="Proteomes" id="UP001233836"/>
    </source>
</evidence>
<feature type="transmembrane region" description="Helical" evidence="4">
    <location>
        <begin position="35"/>
        <end position="54"/>
    </location>
</feature>
<dbReference type="PIRSF" id="PIRSF005690">
    <property type="entry name" value="GerBA"/>
    <property type="match status" value="1"/>
</dbReference>
<keyword evidence="6" id="KW-1185">Reference proteome</keyword>
<proteinExistence type="inferred from homology"/>
<feature type="transmembrane region" description="Helical" evidence="4">
    <location>
        <begin position="489"/>
        <end position="507"/>
    </location>
</feature>
<sequence>MKTWTQYFRIPAAYHAEKCWGENMWSTIVSYVPEWSVWIQAFLVIIIPIGITLTTRWINTSIKRGSFTRSNKPSVSPKDISPAAAGVGSGTETGHYANIKITGNYHTDLISIKETFGKNADVHLREFTIRGTNTRAAVMFTEGLTDMNLMDEYLIKSLMLEGVPEQTQGEFVQQNNADFLASYLKEQLLPVSQVQETSSLQELSVGVLLGKNALLVDGLPGAMLIGTAKGKTRGVDEPLSEGLLRGPRIGFTEELSDNTGILRRHGSNQSLFIQKFEVGTRVKKDLAIAYIQDIADPKLVAEVQKRIQEMDMDDMLESGYVEQLIEDSTLSPFQQILNTERPDRVMGALLEGRVAILLDGTPFVLVVPVTFSMLLQSPEDYYERWIPGTFLRMLRFMSAMLALLAPALYISFISFHPGLIPTKLVLTIIETRTGVPFPSLIEVLIMELSIEILREAGIRLPKPIGPAMGIVGGLIIGQAAVQAGIISQFLVIVVAVTAISSFTIPVYSAGLTLRILRFAAMFSAAVLGLFGVVMFFLLVCTHLSRLSSFGVPYVAPAVPYHLGEWKDFFIRAPLNMMRKRPIMNNPTDEDRKK</sequence>
<dbReference type="PANTHER" id="PTHR22550:SF5">
    <property type="entry name" value="LEUCINE ZIPPER PROTEIN 4"/>
    <property type="match status" value="1"/>
</dbReference>
<accession>A0ABT9WK45</accession>
<feature type="region of interest" description="Disordered" evidence="3">
    <location>
        <begin position="66"/>
        <end position="89"/>
    </location>
</feature>
<feature type="transmembrane region" description="Helical" evidence="4">
    <location>
        <begin position="354"/>
        <end position="374"/>
    </location>
</feature>
<name>A0ABT9WK45_9BACL</name>
<feature type="transmembrane region" description="Helical" evidence="4">
    <location>
        <begin position="464"/>
        <end position="483"/>
    </location>
</feature>
<evidence type="ECO:0000256" key="3">
    <source>
        <dbReference type="SAM" id="MobiDB-lite"/>
    </source>
</evidence>
<evidence type="ECO:0000313" key="5">
    <source>
        <dbReference type="EMBL" id="MDQ0173650.1"/>
    </source>
</evidence>
<gene>
    <name evidence="5" type="ORF">J2T19_005143</name>
</gene>
<organism evidence="5 6">
    <name type="scientific">Paenibacillus tundrae</name>
    <dbReference type="NCBI Taxonomy" id="528187"/>
    <lineage>
        <taxon>Bacteria</taxon>
        <taxon>Bacillati</taxon>
        <taxon>Bacillota</taxon>
        <taxon>Bacilli</taxon>
        <taxon>Bacillales</taxon>
        <taxon>Paenibacillaceae</taxon>
        <taxon>Paenibacillus</taxon>
    </lineage>
</organism>
<evidence type="ECO:0000256" key="1">
    <source>
        <dbReference type="ARBA" id="ARBA00005278"/>
    </source>
</evidence>
<protein>
    <submittedName>
        <fullName evidence="5">Spore germination protein</fullName>
    </submittedName>
</protein>
<dbReference type="InterPro" id="IPR050768">
    <property type="entry name" value="UPF0353/GerABKA_families"/>
</dbReference>
<comment type="similarity">
    <text evidence="1">Belongs to the GerABKA family.</text>
</comment>
<keyword evidence="2 4" id="KW-0472">Membrane</keyword>
<dbReference type="InterPro" id="IPR004995">
    <property type="entry name" value="Spore_Ger"/>
</dbReference>
<dbReference type="PANTHER" id="PTHR22550">
    <property type="entry name" value="SPORE GERMINATION PROTEIN"/>
    <property type="match status" value="1"/>
</dbReference>
<keyword evidence="4" id="KW-0812">Transmembrane</keyword>